<dbReference type="AlphaFoldDB" id="A0A4S8IJE6"/>
<evidence type="ECO:0000313" key="3">
    <source>
        <dbReference type="Proteomes" id="UP000317650"/>
    </source>
</evidence>
<reference evidence="2 3" key="1">
    <citation type="journal article" date="2019" name="Nat. Plants">
        <title>Genome sequencing of Musa balbisiana reveals subgenome evolution and function divergence in polyploid bananas.</title>
        <authorList>
            <person name="Yao X."/>
        </authorList>
    </citation>
    <scope>NUCLEOTIDE SEQUENCE [LARGE SCALE GENOMIC DNA]</scope>
    <source>
        <strain evidence="3">cv. DH-PKW</strain>
        <tissue evidence="2">Leaves</tissue>
    </source>
</reference>
<name>A0A4S8IJE6_MUSBA</name>
<keyword evidence="3" id="KW-1185">Reference proteome</keyword>
<gene>
    <name evidence="2" type="ORF">C4D60_Mb09t26830</name>
</gene>
<feature type="transmembrane region" description="Helical" evidence="1">
    <location>
        <begin position="20"/>
        <end position="39"/>
    </location>
</feature>
<dbReference type="EMBL" id="PYDT01000010">
    <property type="protein sequence ID" value="THU48493.1"/>
    <property type="molecule type" value="Genomic_DNA"/>
</dbReference>
<accession>A0A4S8IJE6</accession>
<dbReference type="Proteomes" id="UP000317650">
    <property type="component" value="Chromosome 9"/>
</dbReference>
<evidence type="ECO:0000256" key="1">
    <source>
        <dbReference type="SAM" id="Phobius"/>
    </source>
</evidence>
<comment type="caution">
    <text evidence="2">The sequence shown here is derived from an EMBL/GenBank/DDBJ whole genome shotgun (WGS) entry which is preliminary data.</text>
</comment>
<evidence type="ECO:0000313" key="2">
    <source>
        <dbReference type="EMBL" id="THU48493.1"/>
    </source>
</evidence>
<keyword evidence="1" id="KW-1133">Transmembrane helix</keyword>
<keyword evidence="1" id="KW-0472">Membrane</keyword>
<sequence length="63" mass="7332">MVVSSVGLLHCRRELPWYQFLLYCFMLSGWILVALSVGAHNSPLAKRPADLLPFRLPRFMTRR</sequence>
<protein>
    <submittedName>
        <fullName evidence="2">Uncharacterized protein</fullName>
    </submittedName>
</protein>
<organism evidence="2 3">
    <name type="scientific">Musa balbisiana</name>
    <name type="common">Banana</name>
    <dbReference type="NCBI Taxonomy" id="52838"/>
    <lineage>
        <taxon>Eukaryota</taxon>
        <taxon>Viridiplantae</taxon>
        <taxon>Streptophyta</taxon>
        <taxon>Embryophyta</taxon>
        <taxon>Tracheophyta</taxon>
        <taxon>Spermatophyta</taxon>
        <taxon>Magnoliopsida</taxon>
        <taxon>Liliopsida</taxon>
        <taxon>Zingiberales</taxon>
        <taxon>Musaceae</taxon>
        <taxon>Musa</taxon>
    </lineage>
</organism>
<proteinExistence type="predicted"/>
<keyword evidence="1" id="KW-0812">Transmembrane</keyword>